<sequence length="62" mass="7000">MANKGVGRGLPKKATVDQSRPKDPMPKPCNPDPICWALIESFHIQQIKERADIDRNRYPGTI</sequence>
<evidence type="ECO:0000313" key="3">
    <source>
        <dbReference type="Proteomes" id="UP000187203"/>
    </source>
</evidence>
<organism evidence="2 3">
    <name type="scientific">Corchorus olitorius</name>
    <dbReference type="NCBI Taxonomy" id="93759"/>
    <lineage>
        <taxon>Eukaryota</taxon>
        <taxon>Viridiplantae</taxon>
        <taxon>Streptophyta</taxon>
        <taxon>Embryophyta</taxon>
        <taxon>Tracheophyta</taxon>
        <taxon>Spermatophyta</taxon>
        <taxon>Magnoliopsida</taxon>
        <taxon>eudicotyledons</taxon>
        <taxon>Gunneridae</taxon>
        <taxon>Pentapetalae</taxon>
        <taxon>rosids</taxon>
        <taxon>malvids</taxon>
        <taxon>Malvales</taxon>
        <taxon>Malvaceae</taxon>
        <taxon>Grewioideae</taxon>
        <taxon>Apeibeae</taxon>
        <taxon>Corchorus</taxon>
    </lineage>
</organism>
<gene>
    <name evidence="2" type="ORF">COLO4_17193</name>
</gene>
<feature type="region of interest" description="Disordered" evidence="1">
    <location>
        <begin position="1"/>
        <end position="30"/>
    </location>
</feature>
<comment type="caution">
    <text evidence="2">The sequence shown here is derived from an EMBL/GenBank/DDBJ whole genome shotgun (WGS) entry which is preliminary data.</text>
</comment>
<name>A0A1R3JDP2_9ROSI</name>
<accession>A0A1R3JDP2</accession>
<dbReference type="EMBL" id="AWUE01016315">
    <property type="protein sequence ID" value="OMO92952.1"/>
    <property type="molecule type" value="Genomic_DNA"/>
</dbReference>
<proteinExistence type="predicted"/>
<keyword evidence="3" id="KW-1185">Reference proteome</keyword>
<dbReference type="Proteomes" id="UP000187203">
    <property type="component" value="Unassembled WGS sequence"/>
</dbReference>
<evidence type="ECO:0000256" key="1">
    <source>
        <dbReference type="SAM" id="MobiDB-lite"/>
    </source>
</evidence>
<reference evidence="3" key="1">
    <citation type="submission" date="2013-09" db="EMBL/GenBank/DDBJ databases">
        <title>Corchorus olitorius genome sequencing.</title>
        <authorList>
            <person name="Alam M."/>
            <person name="Haque M.S."/>
            <person name="Islam M.S."/>
            <person name="Emdad E.M."/>
            <person name="Islam M.M."/>
            <person name="Ahmed B."/>
            <person name="Halim A."/>
            <person name="Hossen Q.M.M."/>
            <person name="Hossain M.Z."/>
            <person name="Ahmed R."/>
            <person name="Khan M.M."/>
            <person name="Islam R."/>
            <person name="Rashid M.M."/>
            <person name="Khan S.A."/>
            <person name="Rahman M.S."/>
            <person name="Alam M."/>
            <person name="Yahiya A.S."/>
            <person name="Khan M.S."/>
            <person name="Azam M.S."/>
            <person name="Haque T."/>
            <person name="Lashkar M.Z.H."/>
            <person name="Akhand A.I."/>
            <person name="Morshed G."/>
            <person name="Roy S."/>
            <person name="Uddin K.S."/>
            <person name="Rabeya T."/>
            <person name="Hossain A.S."/>
            <person name="Chowdhury A."/>
            <person name="Snigdha A.R."/>
            <person name="Mortoza M.S."/>
            <person name="Matin S.A."/>
            <person name="Hoque S.M.E."/>
            <person name="Islam M.K."/>
            <person name="Roy D.K."/>
            <person name="Haider R."/>
            <person name="Moosa M.M."/>
            <person name="Elias S.M."/>
            <person name="Hasan A.M."/>
            <person name="Jahan S."/>
            <person name="Shafiuddin M."/>
            <person name="Mahmood N."/>
            <person name="Shommy N.S."/>
        </authorList>
    </citation>
    <scope>NUCLEOTIDE SEQUENCE [LARGE SCALE GENOMIC DNA]</scope>
    <source>
        <strain evidence="3">cv. O-4</strain>
    </source>
</reference>
<dbReference type="AlphaFoldDB" id="A0A1R3JDP2"/>
<protein>
    <submittedName>
        <fullName evidence="2">Uncharacterized protein</fullName>
    </submittedName>
</protein>
<evidence type="ECO:0000313" key="2">
    <source>
        <dbReference type="EMBL" id="OMO92952.1"/>
    </source>
</evidence>